<keyword evidence="3" id="KW-0067">ATP-binding</keyword>
<dbReference type="SUPFAM" id="SSF52540">
    <property type="entry name" value="P-loop containing nucleoside triphosphate hydrolases"/>
    <property type="match status" value="1"/>
</dbReference>
<dbReference type="CDD" id="cd01129">
    <property type="entry name" value="PulE-GspE-like"/>
    <property type="match status" value="1"/>
</dbReference>
<name>A0A1F8F7I3_9BACT</name>
<dbReference type="PANTHER" id="PTHR30258:SF2">
    <property type="entry name" value="COMG OPERON PROTEIN 1"/>
    <property type="match status" value="1"/>
</dbReference>
<dbReference type="AlphaFoldDB" id="A0A1F8F7I3"/>
<gene>
    <name evidence="5" type="ORF">A3C61_00535</name>
</gene>
<dbReference type="InterPro" id="IPR001482">
    <property type="entry name" value="T2SS/T4SS_dom"/>
</dbReference>
<dbReference type="GO" id="GO:0005886">
    <property type="term" value="C:plasma membrane"/>
    <property type="evidence" value="ECO:0007669"/>
    <property type="project" value="TreeGrafter"/>
</dbReference>
<comment type="caution">
    <text evidence="5">The sequence shown here is derived from an EMBL/GenBank/DDBJ whole genome shotgun (WGS) entry which is preliminary data.</text>
</comment>
<dbReference type="Pfam" id="PF00437">
    <property type="entry name" value="T2SSE"/>
    <property type="match status" value="1"/>
</dbReference>
<sequence length="398" mass="44390">MLLMPENEISIISLVDSMMEYAFLARASDIHLEPVEDKLIARLRIDGILHDVFLFPKGIHSGVITRIKVLGGMRTDEHQAAQDGRFRIAIANPSRQFDVRVSIIPTYYGENSVLRLLAEQTQIAKIDDLALTEADKEKIRRATQRPHGMILATGPTGSGKTTTLYTILKEVNTREVSVITIEDPIEYSLEGIDQIQVNQRTGLTFAAGLRSILRQDPNVIMVGEIRDQETASIAVNAALTGHKLLTTLHTNDSATTLPRLLDMGVEPFLVASTVNIAIGQRLVRMICPQCKTKKRLTDAEFDSLKDHLPIDIVDNHRDFYYGKGCAECGDTGYFSRMGLYEVLEINDFIREAIMRRADAGEIKKIAIKNGMVTLLEDGFKKAIEGLTTIEEILRVVNE</sequence>
<dbReference type="FunFam" id="3.40.50.300:FF:000398">
    <property type="entry name" value="Type IV pilus assembly ATPase PilB"/>
    <property type="match status" value="1"/>
</dbReference>
<evidence type="ECO:0000256" key="3">
    <source>
        <dbReference type="ARBA" id="ARBA00022840"/>
    </source>
</evidence>
<evidence type="ECO:0000256" key="1">
    <source>
        <dbReference type="ARBA" id="ARBA00006611"/>
    </source>
</evidence>
<dbReference type="GO" id="GO:0016887">
    <property type="term" value="F:ATP hydrolysis activity"/>
    <property type="evidence" value="ECO:0007669"/>
    <property type="project" value="TreeGrafter"/>
</dbReference>
<dbReference type="PANTHER" id="PTHR30258">
    <property type="entry name" value="TYPE II SECRETION SYSTEM PROTEIN GSPE-RELATED"/>
    <property type="match status" value="1"/>
</dbReference>
<dbReference type="Proteomes" id="UP000178908">
    <property type="component" value="Unassembled WGS sequence"/>
</dbReference>
<dbReference type="GO" id="GO:0005524">
    <property type="term" value="F:ATP binding"/>
    <property type="evidence" value="ECO:0007669"/>
    <property type="project" value="UniProtKB-KW"/>
</dbReference>
<dbReference type="InterPro" id="IPR027417">
    <property type="entry name" value="P-loop_NTPase"/>
</dbReference>
<keyword evidence="2" id="KW-0547">Nucleotide-binding</keyword>
<feature type="domain" description="Bacterial type II secretion system protein E" evidence="4">
    <location>
        <begin position="8"/>
        <end position="394"/>
    </location>
</feature>
<protein>
    <recommendedName>
        <fullName evidence="4">Bacterial type II secretion system protein E domain-containing protein</fullName>
    </recommendedName>
</protein>
<accession>A0A1F8F7I3</accession>
<evidence type="ECO:0000313" key="6">
    <source>
        <dbReference type="Proteomes" id="UP000178908"/>
    </source>
</evidence>
<comment type="similarity">
    <text evidence="1">Belongs to the GSP E family.</text>
</comment>
<reference evidence="5 6" key="1">
    <citation type="journal article" date="2016" name="Nat. Commun.">
        <title>Thousands of microbial genomes shed light on interconnected biogeochemical processes in an aquifer system.</title>
        <authorList>
            <person name="Anantharaman K."/>
            <person name="Brown C.T."/>
            <person name="Hug L.A."/>
            <person name="Sharon I."/>
            <person name="Castelle C.J."/>
            <person name="Probst A.J."/>
            <person name="Thomas B.C."/>
            <person name="Singh A."/>
            <person name="Wilkins M.J."/>
            <person name="Karaoz U."/>
            <person name="Brodie E.L."/>
            <person name="Williams K.H."/>
            <person name="Hubbard S.S."/>
            <person name="Banfield J.F."/>
        </authorList>
    </citation>
    <scope>NUCLEOTIDE SEQUENCE [LARGE SCALE GENOMIC DNA]</scope>
</reference>
<dbReference type="Gene3D" id="3.40.50.300">
    <property type="entry name" value="P-loop containing nucleotide triphosphate hydrolases"/>
    <property type="match status" value="1"/>
</dbReference>
<dbReference type="Gene3D" id="3.30.450.90">
    <property type="match status" value="1"/>
</dbReference>
<evidence type="ECO:0000259" key="4">
    <source>
        <dbReference type="Pfam" id="PF00437"/>
    </source>
</evidence>
<evidence type="ECO:0000256" key="2">
    <source>
        <dbReference type="ARBA" id="ARBA00022741"/>
    </source>
</evidence>
<proteinExistence type="inferred from homology"/>
<dbReference type="EMBL" id="MGJO01000047">
    <property type="protein sequence ID" value="OGN08578.1"/>
    <property type="molecule type" value="Genomic_DNA"/>
</dbReference>
<organism evidence="5 6">
    <name type="scientific">Candidatus Yanofskybacteria bacterium RIFCSPHIGHO2_02_FULL_39_10</name>
    <dbReference type="NCBI Taxonomy" id="1802674"/>
    <lineage>
        <taxon>Bacteria</taxon>
        <taxon>Candidatus Yanofskyibacteriota</taxon>
    </lineage>
</organism>
<evidence type="ECO:0000313" key="5">
    <source>
        <dbReference type="EMBL" id="OGN08578.1"/>
    </source>
</evidence>